<dbReference type="Proteomes" id="UP001139408">
    <property type="component" value="Unassembled WGS sequence"/>
</dbReference>
<comment type="caution">
    <text evidence="1">The sequence shown here is derived from an EMBL/GenBank/DDBJ whole genome shotgun (WGS) entry which is preliminary data.</text>
</comment>
<reference evidence="1" key="1">
    <citation type="submission" date="2022-01" db="EMBL/GenBank/DDBJ databases">
        <title>Whole genome-based taxonomy of the Shewanellaceae.</title>
        <authorList>
            <person name="Martin-Rodriguez A.J."/>
        </authorList>
    </citation>
    <scope>NUCLEOTIDE SEQUENCE</scope>
    <source>
        <strain evidence="1">DSM 23803</strain>
    </source>
</reference>
<evidence type="ECO:0000313" key="1">
    <source>
        <dbReference type="EMBL" id="MCL1107648.1"/>
    </source>
</evidence>
<proteinExistence type="predicted"/>
<dbReference type="AlphaFoldDB" id="A0A9X2CEC4"/>
<evidence type="ECO:0008006" key="3">
    <source>
        <dbReference type="Google" id="ProtNLM"/>
    </source>
</evidence>
<evidence type="ECO:0000313" key="2">
    <source>
        <dbReference type="Proteomes" id="UP001139408"/>
    </source>
</evidence>
<sequence>MLFRANDKDKAIFIANDSPFGLGGSVFIVNTEQGIEVARELLHEWFLSIIQLLQRPIWLQSRTYRLRY</sequence>
<organism evidence="1 2">
    <name type="scientific">Shewanella algicola</name>
    <dbReference type="NCBI Taxonomy" id="640633"/>
    <lineage>
        <taxon>Bacteria</taxon>
        <taxon>Pseudomonadati</taxon>
        <taxon>Pseudomonadota</taxon>
        <taxon>Gammaproteobacteria</taxon>
        <taxon>Alteromonadales</taxon>
        <taxon>Shewanellaceae</taxon>
        <taxon>Shewanella</taxon>
    </lineage>
</organism>
<protein>
    <recommendedName>
        <fullName evidence="3">Aldehyde dehydrogenase domain-containing protein</fullName>
    </recommendedName>
</protein>
<accession>A0A9X2CEC4</accession>
<gene>
    <name evidence="1" type="ORF">L2749_20800</name>
</gene>
<keyword evidence="2" id="KW-1185">Reference proteome</keyword>
<dbReference type="EMBL" id="JAKILJ010000075">
    <property type="protein sequence ID" value="MCL1107648.1"/>
    <property type="molecule type" value="Genomic_DNA"/>
</dbReference>
<name>A0A9X2CEC4_9GAMM</name>